<accession>A0ABT7V4Q7</accession>
<protein>
    <submittedName>
        <fullName evidence="3">Glycosyltransferase family 1 protein</fullName>
    </submittedName>
</protein>
<feature type="domain" description="Glycosyl transferase family 1" evidence="2">
    <location>
        <begin position="192"/>
        <end position="303"/>
    </location>
</feature>
<dbReference type="PANTHER" id="PTHR46401:SF2">
    <property type="entry name" value="GLYCOSYLTRANSFERASE WBBK-RELATED"/>
    <property type="match status" value="1"/>
</dbReference>
<gene>
    <name evidence="3" type="ORF">QUW25_07850</name>
</gene>
<dbReference type="RefSeq" id="WP_289511657.1">
    <property type="nucleotide sequence ID" value="NZ_JAUDEA010000012.1"/>
</dbReference>
<dbReference type="PANTHER" id="PTHR46401">
    <property type="entry name" value="GLYCOSYLTRANSFERASE WBBK-RELATED"/>
    <property type="match status" value="1"/>
</dbReference>
<dbReference type="InterPro" id="IPR001296">
    <property type="entry name" value="Glyco_trans_1"/>
</dbReference>
<organism evidence="3 4">
    <name type="scientific">Thermophilibacter provencensis</name>
    <dbReference type="NCBI Taxonomy" id="1852386"/>
    <lineage>
        <taxon>Bacteria</taxon>
        <taxon>Bacillati</taxon>
        <taxon>Actinomycetota</taxon>
        <taxon>Coriobacteriia</taxon>
        <taxon>Coriobacteriales</taxon>
        <taxon>Atopobiaceae</taxon>
        <taxon>Thermophilibacter</taxon>
    </lineage>
</organism>
<evidence type="ECO:0000313" key="3">
    <source>
        <dbReference type="EMBL" id="MDM8271580.1"/>
    </source>
</evidence>
<dbReference type="EMBL" id="JAUDEA010000012">
    <property type="protein sequence ID" value="MDM8271580.1"/>
    <property type="molecule type" value="Genomic_DNA"/>
</dbReference>
<keyword evidence="1" id="KW-0808">Transferase</keyword>
<evidence type="ECO:0000259" key="2">
    <source>
        <dbReference type="Pfam" id="PF00534"/>
    </source>
</evidence>
<sequence>MRYAINGKFLSESITGMQRYAREVLCQLDTLCSPGELILVVPQDAKDIPQLNNIEVVQLRGRGGIPWEQLTLPLWLRRHKLPCVNMLSVVPILYPHGLIVAHGVNYKVNPQFFVTLRDKLSRFWHIANFWVQFNRTEKILTDTEFSKREIISTYHVSPQKIRVSGCGWQHIQRILPAKDTFERYSQIAPGSYFFSMSSVTYNKNFKWIAQVAQYNPEEKFAIAGGRNLERYFDDMGVKQPDNLFFLGYVSDQDAKTLLMNCKAFLFPTYYEGFGIPPMEALACGAQAIVSDTDTMHEVYGSSVHYIDPDNPQVCLSNVLAEKVAPAKTVLDNFSWDRTATELYAYITKEC</sequence>
<comment type="caution">
    <text evidence="3">The sequence shown here is derived from an EMBL/GenBank/DDBJ whole genome shotgun (WGS) entry which is preliminary data.</text>
</comment>
<dbReference type="Proteomes" id="UP001529256">
    <property type="component" value="Unassembled WGS sequence"/>
</dbReference>
<reference evidence="4" key="1">
    <citation type="submission" date="2023-06" db="EMBL/GenBank/DDBJ databases">
        <title>Identification and characterization of horizontal gene transfer across gut microbiota members of farm animals based on homology search.</title>
        <authorList>
            <person name="Zeman M."/>
            <person name="Kubasova T."/>
            <person name="Jahodarova E."/>
            <person name="Nykrynova M."/>
            <person name="Rychlik I."/>
        </authorList>
    </citation>
    <scope>NUCLEOTIDE SEQUENCE [LARGE SCALE GENOMIC DNA]</scope>
    <source>
        <strain evidence="4">153_Feed</strain>
    </source>
</reference>
<dbReference type="Gene3D" id="3.40.50.2000">
    <property type="entry name" value="Glycogen Phosphorylase B"/>
    <property type="match status" value="1"/>
</dbReference>
<keyword evidence="4" id="KW-1185">Reference proteome</keyword>
<dbReference type="SUPFAM" id="SSF53756">
    <property type="entry name" value="UDP-Glycosyltransferase/glycogen phosphorylase"/>
    <property type="match status" value="1"/>
</dbReference>
<name>A0ABT7V4Q7_9ACTN</name>
<dbReference type="CDD" id="cd03809">
    <property type="entry name" value="GT4_MtfB-like"/>
    <property type="match status" value="1"/>
</dbReference>
<evidence type="ECO:0000313" key="4">
    <source>
        <dbReference type="Proteomes" id="UP001529256"/>
    </source>
</evidence>
<dbReference type="Pfam" id="PF00534">
    <property type="entry name" value="Glycos_transf_1"/>
    <property type="match status" value="1"/>
</dbReference>
<reference evidence="3 4" key="3">
    <citation type="submission" date="2023-06" db="EMBL/GenBank/DDBJ databases">
        <authorList>
            <person name="Zeman M."/>
            <person name="Kubasova T."/>
            <person name="Jahodarova E."/>
            <person name="Nykrynova M."/>
            <person name="Rychlik I."/>
        </authorList>
    </citation>
    <scope>NUCLEOTIDE SEQUENCE [LARGE SCALE GENOMIC DNA]</scope>
    <source>
        <strain evidence="3 4">153_Feed</strain>
    </source>
</reference>
<evidence type="ECO:0000256" key="1">
    <source>
        <dbReference type="ARBA" id="ARBA00022679"/>
    </source>
</evidence>
<reference evidence="3 4" key="2">
    <citation type="submission" date="2023-06" db="EMBL/GenBank/DDBJ databases">
        <title>Identification and characterization of horizontal gene transfer across gut microbiota members of farm animals based on homology search.</title>
        <authorList>
            <person name="Schwarzerova J."/>
            <person name="Nykrynova M."/>
            <person name="Jureckova K."/>
            <person name="Cejkova D."/>
            <person name="Rychlik I."/>
        </authorList>
    </citation>
    <scope>NUCLEOTIDE SEQUENCE [LARGE SCALE GENOMIC DNA]</scope>
    <source>
        <strain evidence="3 4">153_Feed</strain>
    </source>
</reference>
<proteinExistence type="predicted"/>